<dbReference type="Proteomes" id="UP000324974">
    <property type="component" value="Chromosome"/>
</dbReference>
<dbReference type="OrthoDB" id="290223at2"/>
<dbReference type="KEGG" id="lrs:PX52LOC_00819"/>
<gene>
    <name evidence="1" type="ORF">PX52LOC_00819</name>
</gene>
<accession>A0A5C1A4E3</accession>
<sequence>MPTLTLPEPTFNRLAQLAAARKTTPEALVVAAIEQLPDTPPFLPLTGEAWWKAFHEFNALIEQTASRYPPGFQLDDSREAMYEERLRSQL</sequence>
<dbReference type="EMBL" id="CP042425">
    <property type="protein sequence ID" value="QEL13959.1"/>
    <property type="molecule type" value="Genomic_DNA"/>
</dbReference>
<evidence type="ECO:0000313" key="1">
    <source>
        <dbReference type="EMBL" id="QEL13959.1"/>
    </source>
</evidence>
<protein>
    <submittedName>
        <fullName evidence="1">Uncharacterized protein</fullName>
    </submittedName>
</protein>
<dbReference type="AlphaFoldDB" id="A0A5C1A4E3"/>
<proteinExistence type="predicted"/>
<reference evidence="2" key="1">
    <citation type="submission" date="2019-08" db="EMBL/GenBank/DDBJ databases">
        <title>Limnoglobus roseus gen. nov., sp. nov., a novel freshwater planctomycete with a giant genome from the family Gemmataceae.</title>
        <authorList>
            <person name="Kulichevskaya I.S."/>
            <person name="Naumoff D.G."/>
            <person name="Miroshnikov K."/>
            <person name="Ivanova A."/>
            <person name="Philippov D.A."/>
            <person name="Hakobyan A."/>
            <person name="Rijpstra I.C."/>
            <person name="Sinninghe Damste J.S."/>
            <person name="Liesack W."/>
            <person name="Dedysh S.N."/>
        </authorList>
    </citation>
    <scope>NUCLEOTIDE SEQUENCE [LARGE SCALE GENOMIC DNA]</scope>
    <source>
        <strain evidence="2">PX52</strain>
    </source>
</reference>
<evidence type="ECO:0000313" key="2">
    <source>
        <dbReference type="Proteomes" id="UP000324974"/>
    </source>
</evidence>
<organism evidence="1 2">
    <name type="scientific">Limnoglobus roseus</name>
    <dbReference type="NCBI Taxonomy" id="2598579"/>
    <lineage>
        <taxon>Bacteria</taxon>
        <taxon>Pseudomonadati</taxon>
        <taxon>Planctomycetota</taxon>
        <taxon>Planctomycetia</taxon>
        <taxon>Gemmatales</taxon>
        <taxon>Gemmataceae</taxon>
        <taxon>Limnoglobus</taxon>
    </lineage>
</organism>
<name>A0A5C1A4E3_9BACT</name>
<dbReference type="RefSeq" id="WP_149108885.1">
    <property type="nucleotide sequence ID" value="NZ_CP042425.1"/>
</dbReference>
<keyword evidence="2" id="KW-1185">Reference proteome</keyword>